<dbReference type="AlphaFoldDB" id="A0A2Z2KP24"/>
<dbReference type="InterPro" id="IPR008984">
    <property type="entry name" value="SMAD_FHA_dom_sf"/>
</dbReference>
<accession>A0A2Z2KP24</accession>
<dbReference type="InterPro" id="IPR001867">
    <property type="entry name" value="OmpR/PhoB-type_DNA-bd"/>
</dbReference>
<keyword evidence="1" id="KW-0805">Transcription regulation</keyword>
<dbReference type="Pfam" id="PF00498">
    <property type="entry name" value="FHA"/>
    <property type="match status" value="1"/>
</dbReference>
<evidence type="ECO:0008006" key="9">
    <source>
        <dbReference type="Google" id="ProtNLM"/>
    </source>
</evidence>
<dbReference type="InterPro" id="IPR016032">
    <property type="entry name" value="Sig_transdc_resp-reg_C-effctor"/>
</dbReference>
<dbReference type="GO" id="GO:0006355">
    <property type="term" value="P:regulation of DNA-templated transcription"/>
    <property type="evidence" value="ECO:0007669"/>
    <property type="project" value="InterPro"/>
</dbReference>
<dbReference type="PANTHER" id="PTHR23308">
    <property type="entry name" value="NUCLEAR INHIBITOR OF PROTEIN PHOSPHATASE-1"/>
    <property type="match status" value="1"/>
</dbReference>
<dbReference type="SMART" id="SM00862">
    <property type="entry name" value="Trans_reg_C"/>
    <property type="match status" value="1"/>
</dbReference>
<evidence type="ECO:0000259" key="5">
    <source>
        <dbReference type="PROSITE" id="PS50006"/>
    </source>
</evidence>
<dbReference type="InterPro" id="IPR050923">
    <property type="entry name" value="Cell_Proc_Reg/RNA_Proc"/>
</dbReference>
<feature type="domain" description="FHA" evidence="5">
    <location>
        <begin position="29"/>
        <end position="81"/>
    </location>
</feature>
<protein>
    <recommendedName>
        <fullName evidence="9">FHA domain-containing protein</fullName>
    </recommendedName>
</protein>
<keyword evidence="2 4" id="KW-0238">DNA-binding</keyword>
<dbReference type="CDD" id="cd00060">
    <property type="entry name" value="FHA"/>
    <property type="match status" value="1"/>
</dbReference>
<dbReference type="SUPFAM" id="SSF46894">
    <property type="entry name" value="C-terminal effector domain of the bipartite response regulators"/>
    <property type="match status" value="1"/>
</dbReference>
<dbReference type="Pfam" id="PF00486">
    <property type="entry name" value="Trans_reg_C"/>
    <property type="match status" value="1"/>
</dbReference>
<evidence type="ECO:0000256" key="1">
    <source>
        <dbReference type="ARBA" id="ARBA00023015"/>
    </source>
</evidence>
<proteinExistence type="predicted"/>
<evidence type="ECO:0000313" key="7">
    <source>
        <dbReference type="EMBL" id="ASA23012.1"/>
    </source>
</evidence>
<dbReference type="EMBL" id="CP021780">
    <property type="protein sequence ID" value="ASA23012.1"/>
    <property type="molecule type" value="Genomic_DNA"/>
</dbReference>
<organism evidence="7 8">
    <name type="scientific">Paenibacillus donghaensis</name>
    <dbReference type="NCBI Taxonomy" id="414771"/>
    <lineage>
        <taxon>Bacteria</taxon>
        <taxon>Bacillati</taxon>
        <taxon>Bacillota</taxon>
        <taxon>Bacilli</taxon>
        <taxon>Bacillales</taxon>
        <taxon>Paenibacillaceae</taxon>
        <taxon>Paenibacillus</taxon>
    </lineage>
</organism>
<gene>
    <name evidence="7" type="ORF">B9T62_20705</name>
</gene>
<evidence type="ECO:0000259" key="6">
    <source>
        <dbReference type="PROSITE" id="PS51755"/>
    </source>
</evidence>
<feature type="DNA-binding region" description="OmpR/PhoB-type" evidence="4">
    <location>
        <begin position="141"/>
        <end position="241"/>
    </location>
</feature>
<dbReference type="RefSeq" id="WP_087917009.1">
    <property type="nucleotide sequence ID" value="NZ_CP021780.1"/>
</dbReference>
<dbReference type="InterPro" id="IPR036388">
    <property type="entry name" value="WH-like_DNA-bd_sf"/>
</dbReference>
<keyword evidence="3" id="KW-0804">Transcription</keyword>
<dbReference type="SUPFAM" id="SSF49879">
    <property type="entry name" value="SMAD/FHA domain"/>
    <property type="match status" value="1"/>
</dbReference>
<dbReference type="PROSITE" id="PS51755">
    <property type="entry name" value="OMPR_PHOB"/>
    <property type="match status" value="1"/>
</dbReference>
<dbReference type="KEGG" id="pdh:B9T62_20705"/>
<reference evidence="7 8" key="1">
    <citation type="submission" date="2017-06" db="EMBL/GenBank/DDBJ databases">
        <title>Complete genome sequence of Paenibacillus donghaensis KCTC 13049T isolated from East Sea sediment, South Korea.</title>
        <authorList>
            <person name="Jung B.K."/>
            <person name="Hong S.-J."/>
            <person name="Shin J.-H."/>
        </authorList>
    </citation>
    <scope>NUCLEOTIDE SEQUENCE [LARGE SCALE GENOMIC DNA]</scope>
    <source>
        <strain evidence="7 8">KCTC 13049</strain>
    </source>
</reference>
<evidence type="ECO:0000256" key="4">
    <source>
        <dbReference type="PROSITE-ProRule" id="PRU01091"/>
    </source>
</evidence>
<sequence length="249" mass="28782">MMPLIRIIVNTAGQPTDGSFAYVQGAERLIIGRYTGASQVDLAINNLLVSKQHCSIQRVQDKLYVEDLGSKNGTELNGLHLTPHIPHLLNVGDILTLVDGRIELQVQQGLQLEDTRELNVRDWDMRELERQQLNMRELDLQKSCRGEELRLNDHLQRVELDGNHISLSKKEYQLFRLLYGCLDHFVTREQIVQEVWQERFDVDSGLIGIDEVNSLIYRTNRKLNGYFTIKSVYKQGIYMQRYDDGVIKA</sequence>
<evidence type="ECO:0000256" key="3">
    <source>
        <dbReference type="ARBA" id="ARBA00023163"/>
    </source>
</evidence>
<evidence type="ECO:0000256" key="2">
    <source>
        <dbReference type="ARBA" id="ARBA00023125"/>
    </source>
</evidence>
<dbReference type="InterPro" id="IPR000253">
    <property type="entry name" value="FHA_dom"/>
</dbReference>
<dbReference type="PROSITE" id="PS50006">
    <property type="entry name" value="FHA_DOMAIN"/>
    <property type="match status" value="1"/>
</dbReference>
<dbReference type="GO" id="GO:0003677">
    <property type="term" value="F:DNA binding"/>
    <property type="evidence" value="ECO:0007669"/>
    <property type="project" value="UniProtKB-UniRule"/>
</dbReference>
<dbReference type="GO" id="GO:0000160">
    <property type="term" value="P:phosphorelay signal transduction system"/>
    <property type="evidence" value="ECO:0007669"/>
    <property type="project" value="InterPro"/>
</dbReference>
<dbReference type="SMART" id="SM00240">
    <property type="entry name" value="FHA"/>
    <property type="match status" value="1"/>
</dbReference>
<dbReference type="Gene3D" id="1.10.10.10">
    <property type="entry name" value="Winged helix-like DNA-binding domain superfamily/Winged helix DNA-binding domain"/>
    <property type="match status" value="1"/>
</dbReference>
<dbReference type="OrthoDB" id="1683123at2"/>
<evidence type="ECO:0000313" key="8">
    <source>
        <dbReference type="Proteomes" id="UP000249890"/>
    </source>
</evidence>
<dbReference type="Gene3D" id="2.60.200.20">
    <property type="match status" value="1"/>
</dbReference>
<name>A0A2Z2KP24_9BACL</name>
<dbReference type="Proteomes" id="UP000249890">
    <property type="component" value="Chromosome"/>
</dbReference>
<feature type="domain" description="OmpR/PhoB-type" evidence="6">
    <location>
        <begin position="141"/>
        <end position="241"/>
    </location>
</feature>
<keyword evidence="8" id="KW-1185">Reference proteome</keyword>
<dbReference type="CDD" id="cd00383">
    <property type="entry name" value="trans_reg_C"/>
    <property type="match status" value="1"/>
</dbReference>